<dbReference type="RefSeq" id="WP_306105774.1">
    <property type="nucleotide sequence ID" value="NZ_CP120988.1"/>
</dbReference>
<accession>A0ABY9IJT5</accession>
<dbReference type="EMBL" id="CP120988">
    <property type="protein sequence ID" value="WLQ54689.1"/>
    <property type="molecule type" value="Genomic_DNA"/>
</dbReference>
<sequence>MDRNPDDDQLTRAQYDGSAFEPLVRRHSAALHAYFARRAPAAVSG</sequence>
<keyword evidence="2" id="KW-1185">Reference proteome</keyword>
<gene>
    <name evidence="1" type="ORF">P8A19_04185</name>
</gene>
<evidence type="ECO:0000313" key="2">
    <source>
        <dbReference type="Proteomes" id="UP001235744"/>
    </source>
</evidence>
<dbReference type="Proteomes" id="UP001235744">
    <property type="component" value="Chromosome"/>
</dbReference>
<reference evidence="1 2" key="1">
    <citation type="submission" date="2023-03" db="EMBL/GenBank/DDBJ databases">
        <title>Isolation and description of six Streptomyces strains from soil environments, able to metabolize different microbial glucans.</title>
        <authorList>
            <person name="Widen T."/>
            <person name="Larsbrink J."/>
        </authorList>
    </citation>
    <scope>NUCLEOTIDE SEQUENCE [LARGE SCALE GENOMIC DNA]</scope>
    <source>
        <strain evidence="1 2">Alt2</strain>
    </source>
</reference>
<proteinExistence type="predicted"/>
<name>A0ABY9IJT5_9ACTN</name>
<evidence type="ECO:0000313" key="1">
    <source>
        <dbReference type="EMBL" id="WLQ54689.1"/>
    </source>
</evidence>
<organism evidence="1 2">
    <name type="scientific">Streptomyces poriferorum</name>
    <dbReference type="NCBI Taxonomy" id="2798799"/>
    <lineage>
        <taxon>Bacteria</taxon>
        <taxon>Bacillati</taxon>
        <taxon>Actinomycetota</taxon>
        <taxon>Actinomycetes</taxon>
        <taxon>Kitasatosporales</taxon>
        <taxon>Streptomycetaceae</taxon>
        <taxon>Streptomyces</taxon>
    </lineage>
</organism>
<evidence type="ECO:0008006" key="3">
    <source>
        <dbReference type="Google" id="ProtNLM"/>
    </source>
</evidence>
<protein>
    <recommendedName>
        <fullName evidence="3">RNA polymerase subunit sigma-70</fullName>
    </recommendedName>
</protein>